<name>A0A4Y7NJ54_9CRUS</name>
<feature type="region of interest" description="Disordered" evidence="1">
    <location>
        <begin position="645"/>
        <end position="665"/>
    </location>
</feature>
<dbReference type="InterPro" id="IPR040126">
    <property type="entry name" value="STOX1/2"/>
</dbReference>
<dbReference type="InterPro" id="IPR019391">
    <property type="entry name" value="Storkhead-box_WHD"/>
</dbReference>
<dbReference type="PANTHER" id="PTHR22437">
    <property type="entry name" value="WINGED HELIX DOMAIN-CONTAINING PROTEIN"/>
    <property type="match status" value="1"/>
</dbReference>
<feature type="region of interest" description="Disordered" evidence="1">
    <location>
        <begin position="811"/>
        <end position="848"/>
    </location>
</feature>
<evidence type="ECO:0000259" key="2">
    <source>
        <dbReference type="Pfam" id="PF10264"/>
    </source>
</evidence>
<dbReference type="GO" id="GO:0000977">
    <property type="term" value="F:RNA polymerase II transcription regulatory region sequence-specific DNA binding"/>
    <property type="evidence" value="ECO:0007669"/>
    <property type="project" value="TreeGrafter"/>
</dbReference>
<evidence type="ECO:0000313" key="3">
    <source>
        <dbReference type="EMBL" id="SVE92607.1"/>
    </source>
</evidence>
<feature type="region of interest" description="Disordered" evidence="1">
    <location>
        <begin position="763"/>
        <end position="791"/>
    </location>
</feature>
<reference evidence="3" key="1">
    <citation type="submission" date="2018-08" db="EMBL/GenBank/DDBJ databases">
        <authorList>
            <person name="Cornetti L."/>
        </authorList>
    </citation>
    <scope>NUCLEOTIDE SEQUENCE</scope>
    <source>
        <strain evidence="3">CH-H-2</strain>
    </source>
</reference>
<feature type="compositionally biased region" description="Polar residues" evidence="1">
    <location>
        <begin position="501"/>
        <end position="516"/>
    </location>
</feature>
<gene>
    <name evidence="3" type="primary">EOG090X0BW7</name>
</gene>
<dbReference type="PANTHER" id="PTHR22437:SF0">
    <property type="entry name" value="FI21431P1"/>
    <property type="match status" value="1"/>
</dbReference>
<feature type="compositionally biased region" description="Basic residues" evidence="1">
    <location>
        <begin position="443"/>
        <end position="453"/>
    </location>
</feature>
<protein>
    <submittedName>
        <fullName evidence="3">EOG090X0BW7</fullName>
    </submittedName>
</protein>
<organism evidence="3">
    <name type="scientific">Megafenestra aurita</name>
    <dbReference type="NCBI Taxonomy" id="2291010"/>
    <lineage>
        <taxon>Eukaryota</taxon>
        <taxon>Metazoa</taxon>
        <taxon>Ecdysozoa</taxon>
        <taxon>Arthropoda</taxon>
        <taxon>Crustacea</taxon>
        <taxon>Branchiopoda</taxon>
        <taxon>Diplostraca</taxon>
        <taxon>Cladocera</taxon>
        <taxon>Anomopoda</taxon>
        <taxon>Daphniidae</taxon>
        <taxon>Megafenestra</taxon>
    </lineage>
</organism>
<feature type="compositionally biased region" description="Low complexity" evidence="1">
    <location>
        <begin position="480"/>
        <end position="497"/>
    </location>
</feature>
<proteinExistence type="evidence at transcript level"/>
<dbReference type="GO" id="GO:0006357">
    <property type="term" value="P:regulation of transcription by RNA polymerase II"/>
    <property type="evidence" value="ECO:0007669"/>
    <property type="project" value="InterPro"/>
</dbReference>
<evidence type="ECO:0000256" key="1">
    <source>
        <dbReference type="SAM" id="MobiDB-lite"/>
    </source>
</evidence>
<feature type="region of interest" description="Disordered" evidence="1">
    <location>
        <begin position="718"/>
        <end position="748"/>
    </location>
</feature>
<dbReference type="EMBL" id="LR022988">
    <property type="protein sequence ID" value="SVE92607.1"/>
    <property type="molecule type" value="mRNA"/>
</dbReference>
<dbReference type="Pfam" id="PF10264">
    <property type="entry name" value="WHD_Storkhead"/>
    <property type="match status" value="1"/>
</dbReference>
<feature type="region of interest" description="Disordered" evidence="1">
    <location>
        <begin position="443"/>
        <end position="629"/>
    </location>
</feature>
<dbReference type="GO" id="GO:0005634">
    <property type="term" value="C:nucleus"/>
    <property type="evidence" value="ECO:0007669"/>
    <property type="project" value="TreeGrafter"/>
</dbReference>
<dbReference type="AlphaFoldDB" id="A0A4Y7NJ54"/>
<feature type="compositionally biased region" description="Polar residues" evidence="1">
    <location>
        <begin position="724"/>
        <end position="734"/>
    </location>
</feature>
<feature type="domain" description="Winged helix Storkhead-box1" evidence="2">
    <location>
        <begin position="206"/>
        <end position="284"/>
    </location>
</feature>
<sequence length="900" mass="97808">MSVISSRDPVMTATTATLTRPGSRASDTRPIFLLERCLAIRFERIHTSVAPPIAALPPINKKPESRPGSSLSQLSSWLPWQRHSNNTPPPASSCVSSERSTVRPEVLLPANSIVKDSSAPAGWVYDGGFVLYQNFQEANGYCYWNGALLEAVTSLKFVGHVTPSTILVTGEESCLETVRSAWARKVLRAPSAYSIVLVGDVDGCAVQPISQSQFTPLPEALCWVIWELNLAERSTALDDVTAALGNAFPDLVPPSNKVVYDTLGKLIRDRKIFYNGKGYGVVTPDTYRKTSVVENTEKGLLLSNEEALTRAHGAVESYPQGNVVHKAIQTNLVDVICRGNGTDKILYGRTADEIVPASRPRLQRQRSLRMFHGGGSNKRLSWSEYRSGSGGGSLKLSQAKAKKLMDECVHLSDWDEATVLSNDESFSPIKAHKEKTSLLSRLFRRRSPSKKRTTVSSFNAQFPPPEWLDNGVNALNSSARSECSTSLSFSSPTPTRRSMQRRVTLSQAPSVRSESCSPFRHPNVHSKLSADETGGGGSRARGSPATSISSGLGNQSPPSPTQSTDSLYSSSVGPSASATCRSPVPSLASKTTTFSHDRPFQRSTPARASYGGMVRTSRAPPLSTDSQPMMTDYQPFQRLTARSVSLRQPRASPVNSPTLLGSSVPRPYVPGRIGLAEQKSLIAQQRATIRDQFFQTPLAAPPLISSMMSNNIKSKLSLPRTDELSGNSSYSITGKPSPAHSTVSSSTSKKYYETDLDLTIKVPKKSSESFHQETRKNLAPGETGGTGTSSSSRVINISVVKSESLNYVSQQNEANNGHVTNKENADDIKMDRPNFTSKRSERSSEENFRTFPSLTELNINFKSITGQKILQGLNSNSTDTLVELSMRDGPEVGKSDMGYV</sequence>
<feature type="compositionally biased region" description="Polar residues" evidence="1">
    <location>
        <begin position="565"/>
        <end position="580"/>
    </location>
</feature>
<feature type="compositionally biased region" description="Basic and acidic residues" evidence="1">
    <location>
        <begin position="820"/>
        <end position="848"/>
    </location>
</feature>
<dbReference type="GO" id="GO:0005737">
    <property type="term" value="C:cytoplasm"/>
    <property type="evidence" value="ECO:0007669"/>
    <property type="project" value="TreeGrafter"/>
</dbReference>
<feature type="compositionally biased region" description="Basic and acidic residues" evidence="1">
    <location>
        <begin position="765"/>
        <end position="776"/>
    </location>
</feature>
<accession>A0A4Y7NJ54</accession>